<feature type="disulfide bond" evidence="14">
    <location>
        <begin position="401"/>
        <end position="410"/>
    </location>
</feature>
<keyword evidence="8" id="KW-0896">Oogenesis</keyword>
<keyword evidence="9 17" id="KW-0472">Membrane</keyword>
<evidence type="ECO:0000256" key="1">
    <source>
        <dbReference type="ARBA" id="ARBA00004251"/>
    </source>
</evidence>
<dbReference type="PANTHER" id="PTHR46513">
    <property type="entry name" value="VITELLOGENIN RECEPTOR-LIKE PROTEIN-RELATED-RELATED"/>
    <property type="match status" value="1"/>
</dbReference>
<comment type="subcellular location">
    <subcellularLocation>
        <location evidence="1">Cell membrane</location>
        <topology evidence="1">Single-pass type I membrane protein</topology>
    </subcellularLocation>
</comment>
<dbReference type="PROSITE" id="PS00022">
    <property type="entry name" value="EGF_1"/>
    <property type="match status" value="1"/>
</dbReference>
<reference evidence="20 21" key="1">
    <citation type="journal article" date="2019" name="Philos. Trans. R. Soc. Lond., B, Biol. Sci.">
        <title>Ant behaviour and brain gene expression of defending hosts depend on the ecological success of the intruding social parasite.</title>
        <authorList>
            <person name="Kaur R."/>
            <person name="Stoldt M."/>
            <person name="Jongepier E."/>
            <person name="Feldmeyer B."/>
            <person name="Menzel F."/>
            <person name="Bornberg-Bauer E."/>
            <person name="Foitzik S."/>
        </authorList>
    </citation>
    <scope>NUCLEOTIDE SEQUENCE [LARGE SCALE GENOMIC DNA]</scope>
    <source>
        <tissue evidence="20">Whole body</tissue>
    </source>
</reference>
<dbReference type="PROSITE" id="PS51120">
    <property type="entry name" value="LDLRB"/>
    <property type="match status" value="2"/>
</dbReference>
<dbReference type="InterPro" id="IPR050778">
    <property type="entry name" value="Cueball_EGF_LRP_Nidogen"/>
</dbReference>
<feature type="transmembrane region" description="Helical" evidence="17">
    <location>
        <begin position="496"/>
        <end position="518"/>
    </location>
</feature>
<proteinExistence type="inferred from homology"/>
<dbReference type="Gene3D" id="2.120.10.30">
    <property type="entry name" value="TolB, C-terminal domain"/>
    <property type="match status" value="1"/>
</dbReference>
<evidence type="ECO:0000256" key="3">
    <source>
        <dbReference type="ARBA" id="ARBA00022536"/>
    </source>
</evidence>
<evidence type="ECO:0000256" key="9">
    <source>
        <dbReference type="ARBA" id="ARBA00023136"/>
    </source>
</evidence>
<evidence type="ECO:0000256" key="2">
    <source>
        <dbReference type="ARBA" id="ARBA00022475"/>
    </source>
</evidence>
<keyword evidence="2" id="KW-1003">Cell membrane</keyword>
<dbReference type="GO" id="GO:0048477">
    <property type="term" value="P:oogenesis"/>
    <property type="evidence" value="ECO:0007669"/>
    <property type="project" value="UniProtKB-KW"/>
</dbReference>
<sequence length="599" mass="66827">MISAETRHLLPSTLLLLCNLVVATYARSWDLAVVIGNEIDFFARNSTPMGHASIGEAVALTGVTYDDTTRTMYLSDVRNNVSIFSNDLTERNFTSTPLLKKENGMHIVGIVFDTSSRTLFWVDALKDIIAQMHVPLNGELGDPVVLHNLTGSSPRGIALDVCNSRIYWVNSNISNPSIECSNLDGSDRTIVIKENLYEPLSVAIDHAERKLYWIDDVEGIHFKIERSNLDGSQRELLVHSKHQQPVYLAVDSESIYWSDWVYSAIWTMPKNAKAGDIPTKFKSYYDSRRDADPAGIVTRDNVGQIDCATILSTIEKRTNLSVSAPRSAATFNNLTTSTEESDLTTESSKYCLNDGHLNKTSNTCRCKEGFSGPFCEISLCHNYCLRGKCIVNHHGLPECICTDTFSGTRCETDVCNDYCLYDGECSVQDGRPSCSCKYSKGTRCEEPDDIAEICTIYCASDRIGSHSISLTSCRCTDSNQTAERITLSDSFQNGTLLPIFVAFTALLLVMLAILSYYVNKLRRRPRIKRHYVVSKGVTPLTSRPQIPDQCEITIENCCNMNICETPCFEPKLRNGVSRSNNMKKEEKNSLLDNMEGNSC</sequence>
<evidence type="ECO:0000256" key="4">
    <source>
        <dbReference type="ARBA" id="ARBA00022729"/>
    </source>
</evidence>
<dbReference type="Proteomes" id="UP000310200">
    <property type="component" value="Unassembled WGS sequence"/>
</dbReference>
<keyword evidence="4 18" id="KW-0732">Signal</keyword>
<keyword evidence="17" id="KW-0812">Transmembrane</keyword>
<feature type="repeat" description="LDL-receptor class B" evidence="15">
    <location>
        <begin position="164"/>
        <end position="208"/>
    </location>
</feature>
<dbReference type="Gene3D" id="2.10.25.10">
    <property type="entry name" value="Laminin"/>
    <property type="match status" value="1"/>
</dbReference>
<feature type="signal peptide" evidence="18">
    <location>
        <begin position="1"/>
        <end position="26"/>
    </location>
</feature>
<dbReference type="SUPFAM" id="SSF63825">
    <property type="entry name" value="YWTD domain"/>
    <property type="match status" value="1"/>
</dbReference>
<comment type="similarity">
    <text evidence="12">Belongs to the cueball family.</text>
</comment>
<feature type="region of interest" description="Disordered" evidence="16">
    <location>
        <begin position="578"/>
        <end position="599"/>
    </location>
</feature>
<dbReference type="GO" id="GO:0060070">
    <property type="term" value="P:canonical Wnt signaling pathway"/>
    <property type="evidence" value="ECO:0007669"/>
    <property type="project" value="TreeGrafter"/>
</dbReference>
<evidence type="ECO:0000256" key="8">
    <source>
        <dbReference type="ARBA" id="ARBA00022943"/>
    </source>
</evidence>
<feature type="repeat" description="LDL-receptor class B" evidence="15">
    <location>
        <begin position="209"/>
        <end position="254"/>
    </location>
</feature>
<protein>
    <recommendedName>
        <fullName evidence="13">Protein cueball</fullName>
    </recommendedName>
</protein>
<evidence type="ECO:0000256" key="11">
    <source>
        <dbReference type="ARBA" id="ARBA00023180"/>
    </source>
</evidence>
<evidence type="ECO:0000256" key="16">
    <source>
        <dbReference type="SAM" id="MobiDB-lite"/>
    </source>
</evidence>
<keyword evidence="3 14" id="KW-0245">EGF-like domain</keyword>
<evidence type="ECO:0000256" key="13">
    <source>
        <dbReference type="ARBA" id="ARBA00040020"/>
    </source>
</evidence>
<dbReference type="Pfam" id="PF00058">
    <property type="entry name" value="Ldl_recept_b"/>
    <property type="match status" value="1"/>
</dbReference>
<comment type="caution">
    <text evidence="14">Lacks conserved residue(s) required for the propagation of feature annotation.</text>
</comment>
<dbReference type="GO" id="GO:0042813">
    <property type="term" value="F:Wnt receptor activity"/>
    <property type="evidence" value="ECO:0007669"/>
    <property type="project" value="TreeGrafter"/>
</dbReference>
<feature type="chain" id="PRO_5020293540" description="Protein cueball" evidence="18">
    <location>
        <begin position="27"/>
        <end position="599"/>
    </location>
</feature>
<evidence type="ECO:0000256" key="17">
    <source>
        <dbReference type="SAM" id="Phobius"/>
    </source>
</evidence>
<keyword evidence="7" id="KW-0744">Spermatogenesis</keyword>
<dbReference type="GO" id="GO:0005886">
    <property type="term" value="C:plasma membrane"/>
    <property type="evidence" value="ECO:0007669"/>
    <property type="project" value="UniProtKB-SubCell"/>
</dbReference>
<dbReference type="SMART" id="SM00181">
    <property type="entry name" value="EGF"/>
    <property type="match status" value="2"/>
</dbReference>
<dbReference type="AlphaFoldDB" id="A0A4S2KVD0"/>
<evidence type="ECO:0000256" key="15">
    <source>
        <dbReference type="PROSITE-ProRule" id="PRU00461"/>
    </source>
</evidence>
<keyword evidence="21" id="KW-1185">Reference proteome</keyword>
<evidence type="ECO:0000256" key="6">
    <source>
        <dbReference type="ARBA" id="ARBA00022782"/>
    </source>
</evidence>
<feature type="domain" description="EGF-like" evidence="19">
    <location>
        <begin position="376"/>
        <end position="411"/>
    </location>
</feature>
<evidence type="ECO:0000256" key="18">
    <source>
        <dbReference type="SAM" id="SignalP"/>
    </source>
</evidence>
<evidence type="ECO:0000256" key="12">
    <source>
        <dbReference type="ARBA" id="ARBA00038070"/>
    </source>
</evidence>
<organism evidence="20 21">
    <name type="scientific">Temnothorax longispinosus</name>
    <dbReference type="NCBI Taxonomy" id="300112"/>
    <lineage>
        <taxon>Eukaryota</taxon>
        <taxon>Metazoa</taxon>
        <taxon>Ecdysozoa</taxon>
        <taxon>Arthropoda</taxon>
        <taxon>Hexapoda</taxon>
        <taxon>Insecta</taxon>
        <taxon>Pterygota</taxon>
        <taxon>Neoptera</taxon>
        <taxon>Endopterygota</taxon>
        <taxon>Hymenoptera</taxon>
        <taxon>Apocrita</taxon>
        <taxon>Aculeata</taxon>
        <taxon>Formicoidea</taxon>
        <taxon>Formicidae</taxon>
        <taxon>Myrmicinae</taxon>
        <taxon>Temnothorax</taxon>
    </lineage>
</organism>
<keyword evidence="5" id="KW-0677">Repeat</keyword>
<keyword evidence="17" id="KW-1133">Transmembrane helix</keyword>
<keyword evidence="6" id="KW-0221">Differentiation</keyword>
<dbReference type="InterPro" id="IPR011042">
    <property type="entry name" value="6-blade_b-propeller_TolB-like"/>
</dbReference>
<name>A0A4S2KVD0_9HYME</name>
<dbReference type="GO" id="GO:0017147">
    <property type="term" value="F:Wnt-protein binding"/>
    <property type="evidence" value="ECO:0007669"/>
    <property type="project" value="TreeGrafter"/>
</dbReference>
<gene>
    <name evidence="20" type="ORF">DBV15_10085</name>
</gene>
<dbReference type="GO" id="GO:0007283">
    <property type="term" value="P:spermatogenesis"/>
    <property type="evidence" value="ECO:0007669"/>
    <property type="project" value="UniProtKB-KW"/>
</dbReference>
<evidence type="ECO:0000256" key="10">
    <source>
        <dbReference type="ARBA" id="ARBA00023157"/>
    </source>
</evidence>
<evidence type="ECO:0000256" key="7">
    <source>
        <dbReference type="ARBA" id="ARBA00022871"/>
    </source>
</evidence>
<evidence type="ECO:0000313" key="20">
    <source>
        <dbReference type="EMBL" id="TGZ52037.1"/>
    </source>
</evidence>
<dbReference type="InterPro" id="IPR000742">
    <property type="entry name" value="EGF"/>
</dbReference>
<accession>A0A4S2KVD0</accession>
<dbReference type="InterPro" id="IPR000033">
    <property type="entry name" value="LDLR_classB_rpt"/>
</dbReference>
<dbReference type="EMBL" id="QBLH01001379">
    <property type="protein sequence ID" value="TGZ52037.1"/>
    <property type="molecule type" value="Genomic_DNA"/>
</dbReference>
<evidence type="ECO:0000256" key="14">
    <source>
        <dbReference type="PROSITE-ProRule" id="PRU00076"/>
    </source>
</evidence>
<dbReference type="PANTHER" id="PTHR46513:SF42">
    <property type="entry name" value="PROTEIN CUEBALL"/>
    <property type="match status" value="1"/>
</dbReference>
<comment type="caution">
    <text evidence="20">The sequence shown here is derived from an EMBL/GenBank/DDBJ whole genome shotgun (WGS) entry which is preliminary data.</text>
</comment>
<dbReference type="SMART" id="SM00135">
    <property type="entry name" value="LY"/>
    <property type="match status" value="4"/>
</dbReference>
<evidence type="ECO:0000313" key="21">
    <source>
        <dbReference type="Proteomes" id="UP000310200"/>
    </source>
</evidence>
<dbReference type="PROSITE" id="PS50026">
    <property type="entry name" value="EGF_3"/>
    <property type="match status" value="1"/>
</dbReference>
<evidence type="ECO:0000259" key="19">
    <source>
        <dbReference type="PROSITE" id="PS50026"/>
    </source>
</evidence>
<keyword evidence="10 14" id="KW-1015">Disulfide bond</keyword>
<dbReference type="STRING" id="300112.A0A4S2KVD0"/>
<evidence type="ECO:0000256" key="5">
    <source>
        <dbReference type="ARBA" id="ARBA00022737"/>
    </source>
</evidence>
<keyword evidence="11" id="KW-0325">Glycoprotein</keyword>